<dbReference type="Proteomes" id="UP000245137">
    <property type="component" value="Unassembled WGS sequence"/>
</dbReference>
<reference evidence="2 3" key="1">
    <citation type="journal article" date="2018" name="Appl. Microbiol. Biotechnol.">
        <title>Co-cultivation of the strictly anaerobic methanogen Methanosarcina barkeri with aerobic methanotrophs in an oxygen-limited membrane bioreactor.</title>
        <authorList>
            <person name="In 't Zandt M.H."/>
            <person name="van den Bosch T.J.M."/>
            <person name="Rijkers R."/>
            <person name="van Kessel M.A.H.J."/>
            <person name="Jetten M.S.M."/>
            <person name="Welte C.U."/>
        </authorList>
    </citation>
    <scope>NUCLEOTIDE SEQUENCE [LARGE SCALE GENOMIC DNA]</scope>
    <source>
        <strain evidence="2 3">DSM 17706</strain>
    </source>
</reference>
<dbReference type="OrthoDB" id="8482235at2"/>
<protein>
    <submittedName>
        <fullName evidence="2">Uncharacterized protein</fullName>
    </submittedName>
</protein>
<name>A0A2U1SSS0_METSR</name>
<evidence type="ECO:0000256" key="1">
    <source>
        <dbReference type="SAM" id="MobiDB-lite"/>
    </source>
</evidence>
<proteinExistence type="predicted"/>
<feature type="compositionally biased region" description="Pro residues" evidence="1">
    <location>
        <begin position="47"/>
        <end position="56"/>
    </location>
</feature>
<keyword evidence="3" id="KW-1185">Reference proteome</keyword>
<feature type="compositionally biased region" description="Low complexity" evidence="1">
    <location>
        <begin position="57"/>
        <end position="68"/>
    </location>
</feature>
<dbReference type="EMBL" id="PUIV01000006">
    <property type="protein sequence ID" value="PWB94666.1"/>
    <property type="molecule type" value="Genomic_DNA"/>
</dbReference>
<dbReference type="RefSeq" id="WP_108916419.1">
    <property type="nucleotide sequence ID" value="NZ_BGJY01000018.1"/>
</dbReference>
<evidence type="ECO:0000313" key="3">
    <source>
        <dbReference type="Proteomes" id="UP000245137"/>
    </source>
</evidence>
<sequence length="121" mass="12831">MLAFIKKSFPYAHDGIHVEELAAGSTREIADSVFDGLEAAGYVEAPKPQPIAPIEPPAAEAPAATEQENSGSEEAPAATDAAEFSVRHIGRGKYDIFIGDERYTHDAMTKDEADAALAAMI</sequence>
<dbReference type="AlphaFoldDB" id="A0A2U1SSS0"/>
<evidence type="ECO:0000313" key="2">
    <source>
        <dbReference type="EMBL" id="PWB94666.1"/>
    </source>
</evidence>
<gene>
    <name evidence="2" type="ORF">C5689_06275</name>
</gene>
<organism evidence="2 3">
    <name type="scientific">Methylosinus sporium</name>
    <dbReference type="NCBI Taxonomy" id="428"/>
    <lineage>
        <taxon>Bacteria</taxon>
        <taxon>Pseudomonadati</taxon>
        <taxon>Pseudomonadota</taxon>
        <taxon>Alphaproteobacteria</taxon>
        <taxon>Hyphomicrobiales</taxon>
        <taxon>Methylocystaceae</taxon>
        <taxon>Methylosinus</taxon>
    </lineage>
</organism>
<comment type="caution">
    <text evidence="2">The sequence shown here is derived from an EMBL/GenBank/DDBJ whole genome shotgun (WGS) entry which is preliminary data.</text>
</comment>
<accession>A0A2U1SSS0</accession>
<feature type="region of interest" description="Disordered" evidence="1">
    <location>
        <begin position="45"/>
        <end position="82"/>
    </location>
</feature>